<dbReference type="AlphaFoldDB" id="A0A8J2FN98"/>
<comment type="caution">
    <text evidence="1">The sequence shown here is derived from an EMBL/GenBank/DDBJ whole genome shotgun (WGS) entry which is preliminary data.</text>
</comment>
<dbReference type="EMBL" id="CAJNOB010000008">
    <property type="protein sequence ID" value="CAF0694372.1"/>
    <property type="molecule type" value="Genomic_DNA"/>
</dbReference>
<evidence type="ECO:0000313" key="1">
    <source>
        <dbReference type="EMBL" id="CAF0694372.1"/>
    </source>
</evidence>
<accession>A0A8J2FN98</accession>
<dbReference type="Proteomes" id="UP000663859">
    <property type="component" value="Unassembled WGS sequence"/>
</dbReference>
<reference evidence="1" key="1">
    <citation type="submission" date="2021-02" db="EMBL/GenBank/DDBJ databases">
        <authorList>
            <person name="Cremers G."/>
            <person name="Picone N."/>
        </authorList>
    </citation>
    <scope>NUCLEOTIDE SEQUENCE</scope>
    <source>
        <strain evidence="1">PQ17</strain>
    </source>
</reference>
<protein>
    <submittedName>
        <fullName evidence="1">Uncharacterized protein</fullName>
    </submittedName>
</protein>
<name>A0A8J2FN98_9BACT</name>
<gene>
    <name evidence="1" type="ORF">MPNT_160031</name>
</gene>
<sequence>MEKFYAEELASGLGGFRPSFAPAHVGTAHQLEAALPWGFG</sequence>
<keyword evidence="2" id="KW-1185">Reference proteome</keyword>
<organism evidence="1 2">
    <name type="scientific">Candidatus Methylacidithermus pantelleriae</name>
    <dbReference type="NCBI Taxonomy" id="2744239"/>
    <lineage>
        <taxon>Bacteria</taxon>
        <taxon>Pseudomonadati</taxon>
        <taxon>Verrucomicrobiota</taxon>
        <taxon>Methylacidiphilae</taxon>
        <taxon>Methylacidiphilales</taxon>
        <taxon>Methylacidiphilaceae</taxon>
        <taxon>Candidatus Methylacidithermus</taxon>
    </lineage>
</organism>
<evidence type="ECO:0000313" key="2">
    <source>
        <dbReference type="Proteomes" id="UP000663859"/>
    </source>
</evidence>
<proteinExistence type="predicted"/>